<name>A0A4U5LXP3_STECR</name>
<dbReference type="FunFam" id="3.40.50.300:FF:000162">
    <property type="entry name" value="septin-7 isoform X1"/>
    <property type="match status" value="1"/>
</dbReference>
<evidence type="ECO:0000256" key="6">
    <source>
        <dbReference type="ARBA" id="ARBA00023306"/>
    </source>
</evidence>
<keyword evidence="3 7" id="KW-0547">Nucleotide-binding</keyword>
<dbReference type="SUPFAM" id="SSF52540">
    <property type="entry name" value="P-loop containing nucleoside triphosphate hydrolases"/>
    <property type="match status" value="1"/>
</dbReference>
<dbReference type="OrthoDB" id="416553at2759"/>
<dbReference type="EMBL" id="AZBU02000011">
    <property type="protein sequence ID" value="TKR61016.1"/>
    <property type="molecule type" value="Genomic_DNA"/>
</dbReference>
<reference evidence="10 11" key="2">
    <citation type="journal article" date="2019" name="G3 (Bethesda)">
        <title>Hybrid Assembly of the Genome of the Entomopathogenic Nematode Steinernema carpocapsae Identifies the X-Chromosome.</title>
        <authorList>
            <person name="Serra L."/>
            <person name="Macchietto M."/>
            <person name="Macias-Munoz A."/>
            <person name="McGill C.J."/>
            <person name="Rodriguez I.M."/>
            <person name="Rodriguez B."/>
            <person name="Murad R."/>
            <person name="Mortazavi A."/>
        </authorList>
    </citation>
    <scope>NUCLEOTIDE SEQUENCE [LARGE SCALE GENOMIC DNA]</scope>
    <source>
        <strain evidence="10 11">ALL</strain>
    </source>
</reference>
<keyword evidence="5 7" id="KW-0342">GTP-binding</keyword>
<evidence type="ECO:0000259" key="9">
    <source>
        <dbReference type="PROSITE" id="PS51719"/>
    </source>
</evidence>
<evidence type="ECO:0000313" key="10">
    <source>
        <dbReference type="EMBL" id="TKR61016.1"/>
    </source>
</evidence>
<dbReference type="STRING" id="34508.A0A4U5LXP3"/>
<dbReference type="PROSITE" id="PS51719">
    <property type="entry name" value="G_SEPTIN"/>
    <property type="match status" value="1"/>
</dbReference>
<proteinExistence type="inferred from homology"/>
<evidence type="ECO:0000256" key="5">
    <source>
        <dbReference type="ARBA" id="ARBA00023134"/>
    </source>
</evidence>
<feature type="region of interest" description="Disordered" evidence="8">
    <location>
        <begin position="29"/>
        <end position="58"/>
    </location>
</feature>
<dbReference type="Gene3D" id="3.40.50.300">
    <property type="entry name" value="P-loop containing nucleotide triphosphate hydrolases"/>
    <property type="match status" value="1"/>
</dbReference>
<evidence type="ECO:0000313" key="11">
    <source>
        <dbReference type="Proteomes" id="UP000298663"/>
    </source>
</evidence>
<dbReference type="InterPro" id="IPR027417">
    <property type="entry name" value="P-loop_NTPase"/>
</dbReference>
<feature type="domain" description="Septin-type G" evidence="9">
    <location>
        <begin position="84"/>
        <end position="355"/>
    </location>
</feature>
<dbReference type="InterPro" id="IPR030379">
    <property type="entry name" value="G_SEPTIN_dom"/>
</dbReference>
<evidence type="ECO:0000256" key="7">
    <source>
        <dbReference type="RuleBase" id="RU004560"/>
    </source>
</evidence>
<comment type="similarity">
    <text evidence="7">Belongs to the TRAFAC class TrmE-Era-EngA-EngB-Septin-like GTPase superfamily. Septin GTPase family.</text>
</comment>
<dbReference type="CDD" id="cd01850">
    <property type="entry name" value="CDC_Septin"/>
    <property type="match status" value="1"/>
</dbReference>
<organism evidence="10 11">
    <name type="scientific">Steinernema carpocapsae</name>
    <name type="common">Entomopathogenic nematode</name>
    <dbReference type="NCBI Taxonomy" id="34508"/>
    <lineage>
        <taxon>Eukaryota</taxon>
        <taxon>Metazoa</taxon>
        <taxon>Ecdysozoa</taxon>
        <taxon>Nematoda</taxon>
        <taxon>Chromadorea</taxon>
        <taxon>Rhabditida</taxon>
        <taxon>Tylenchina</taxon>
        <taxon>Panagrolaimomorpha</taxon>
        <taxon>Strongyloidoidea</taxon>
        <taxon>Steinernematidae</taxon>
        <taxon>Steinernema</taxon>
    </lineage>
</organism>
<feature type="compositionally biased region" description="Low complexity" evidence="8">
    <location>
        <begin position="37"/>
        <end position="56"/>
    </location>
</feature>
<comment type="caution">
    <text evidence="10">The sequence shown here is derived from an EMBL/GenBank/DDBJ whole genome shotgun (WGS) entry which is preliminary data.</text>
</comment>
<evidence type="ECO:0000256" key="3">
    <source>
        <dbReference type="ARBA" id="ARBA00022741"/>
    </source>
</evidence>
<keyword evidence="4" id="KW-0175">Coiled coil</keyword>
<evidence type="ECO:0000256" key="1">
    <source>
        <dbReference type="ARBA" id="ARBA00004626"/>
    </source>
</evidence>
<sequence>MYFTDTEEHFEVTAADHTHVSLYATPQRPHYTKRGGVRSAASASVRSPPRTPSTPSMLRSLPDAQEFVGFGNFPNQIFRRAIKEGFEFTLMVVGESGLGKSTFIDTLFLTEVNGSTGAKRNESASTVSIESKTVRLVENDVNLNLTFVDTPGFGDAVDNSHCWAPIMEFIDTRFAEYLGEETKILRKSKIPDRRVHLCLYFIAPTGHGLKRLDIECMKNLHDRVNIIPVIAKADTLTTHELVQFKKRINGDIAKNDIRIYQFPENEDESGEFPMPYERNRYPFAVVGSNVTMKSETTGCNVRVREYPWGIVEVENIGHNDFISLRDLIIRKNLIDLIDVTKNVHYENFRYRHMCANPNASDERDPFTQLEQEQRIWENEFNKRVTRRSACSRRRWRTAPGGSRRRRPSMRTWRKSTSASWTCDGSSWRI</sequence>
<evidence type="ECO:0000256" key="4">
    <source>
        <dbReference type="ARBA" id="ARBA00023054"/>
    </source>
</evidence>
<dbReference type="GO" id="GO:0005525">
    <property type="term" value="F:GTP binding"/>
    <property type="evidence" value="ECO:0007669"/>
    <property type="project" value="UniProtKB-KW"/>
</dbReference>
<dbReference type="PANTHER" id="PTHR18884">
    <property type="entry name" value="SEPTIN"/>
    <property type="match status" value="1"/>
</dbReference>
<reference evidence="10 11" key="1">
    <citation type="journal article" date="2015" name="Genome Biol.">
        <title>Comparative genomics of Steinernema reveals deeply conserved gene regulatory networks.</title>
        <authorList>
            <person name="Dillman A.R."/>
            <person name="Macchietto M."/>
            <person name="Porter C.F."/>
            <person name="Rogers A."/>
            <person name="Williams B."/>
            <person name="Antoshechkin I."/>
            <person name="Lee M.M."/>
            <person name="Goodwin Z."/>
            <person name="Lu X."/>
            <person name="Lewis E.E."/>
            <person name="Goodrich-Blair H."/>
            <person name="Stock S.P."/>
            <person name="Adams B.J."/>
            <person name="Sternberg P.W."/>
            <person name="Mortazavi A."/>
        </authorList>
    </citation>
    <scope>NUCLEOTIDE SEQUENCE [LARGE SCALE GENOMIC DNA]</scope>
    <source>
        <strain evidence="10 11">ALL</strain>
    </source>
</reference>
<dbReference type="GO" id="GO:0005856">
    <property type="term" value="C:cytoskeleton"/>
    <property type="evidence" value="ECO:0007669"/>
    <property type="project" value="UniProtKB-ARBA"/>
</dbReference>
<accession>A0A4U5LXP3</accession>
<dbReference type="GO" id="GO:0051301">
    <property type="term" value="P:cell division"/>
    <property type="evidence" value="ECO:0007669"/>
    <property type="project" value="UniProtKB-KW"/>
</dbReference>
<protein>
    <recommendedName>
        <fullName evidence="9">Septin-type G domain-containing protein</fullName>
    </recommendedName>
</protein>
<dbReference type="GO" id="GO:0032154">
    <property type="term" value="C:cleavage furrow"/>
    <property type="evidence" value="ECO:0007669"/>
    <property type="project" value="UniProtKB-SubCell"/>
</dbReference>
<evidence type="ECO:0000256" key="2">
    <source>
        <dbReference type="ARBA" id="ARBA00022618"/>
    </source>
</evidence>
<evidence type="ECO:0000256" key="8">
    <source>
        <dbReference type="SAM" id="MobiDB-lite"/>
    </source>
</evidence>
<keyword evidence="2" id="KW-0132">Cell division</keyword>
<dbReference type="AlphaFoldDB" id="A0A4U5LXP3"/>
<dbReference type="Proteomes" id="UP000298663">
    <property type="component" value="Unassembled WGS sequence"/>
</dbReference>
<dbReference type="InterPro" id="IPR016491">
    <property type="entry name" value="Septin"/>
</dbReference>
<comment type="subcellular location">
    <subcellularLocation>
        <location evidence="1">Cleavage furrow</location>
    </subcellularLocation>
</comment>
<dbReference type="Pfam" id="PF00735">
    <property type="entry name" value="Septin"/>
    <property type="match status" value="1"/>
</dbReference>
<keyword evidence="6" id="KW-0131">Cell cycle</keyword>
<gene>
    <name evidence="10" type="ORF">L596_028186</name>
</gene>
<keyword evidence="11" id="KW-1185">Reference proteome</keyword>